<dbReference type="AlphaFoldDB" id="A0AAD6CRM7"/>
<protein>
    <submittedName>
        <fullName evidence="2">Uncharacterized protein</fullName>
    </submittedName>
</protein>
<name>A0AAD6CRM7_9EURO</name>
<evidence type="ECO:0000256" key="1">
    <source>
        <dbReference type="SAM" id="MobiDB-lite"/>
    </source>
</evidence>
<sequence length="102" mass="11439">MVQYDKNSSDDRVNEILKAYKKSLNDSESEACPSEPASSSTPLKIPRQKLGLTRAERDHARSPVTKPEGRHKRKVRFASTERPKSTGSSHSRQNEQTRSSGN</sequence>
<evidence type="ECO:0000313" key="2">
    <source>
        <dbReference type="EMBL" id="KAJ5537497.1"/>
    </source>
</evidence>
<feature type="compositionally biased region" description="Low complexity" evidence="1">
    <location>
        <begin position="30"/>
        <end position="40"/>
    </location>
</feature>
<gene>
    <name evidence="2" type="ORF">N7494_006976</name>
</gene>
<dbReference type="EMBL" id="JAQIZZ010000006">
    <property type="protein sequence ID" value="KAJ5537497.1"/>
    <property type="molecule type" value="Genomic_DNA"/>
</dbReference>
<comment type="caution">
    <text evidence="2">The sequence shown here is derived from an EMBL/GenBank/DDBJ whole genome shotgun (WGS) entry which is preliminary data.</text>
</comment>
<organism evidence="2 3">
    <name type="scientific">Penicillium frequentans</name>
    <dbReference type="NCBI Taxonomy" id="3151616"/>
    <lineage>
        <taxon>Eukaryota</taxon>
        <taxon>Fungi</taxon>
        <taxon>Dikarya</taxon>
        <taxon>Ascomycota</taxon>
        <taxon>Pezizomycotina</taxon>
        <taxon>Eurotiomycetes</taxon>
        <taxon>Eurotiomycetidae</taxon>
        <taxon>Eurotiales</taxon>
        <taxon>Aspergillaceae</taxon>
        <taxon>Penicillium</taxon>
    </lineage>
</organism>
<accession>A0AAD6CRM7</accession>
<proteinExistence type="predicted"/>
<keyword evidence="3" id="KW-1185">Reference proteome</keyword>
<feature type="compositionally biased region" description="Polar residues" evidence="1">
    <location>
        <begin position="85"/>
        <end position="102"/>
    </location>
</feature>
<dbReference type="Proteomes" id="UP001220324">
    <property type="component" value="Unassembled WGS sequence"/>
</dbReference>
<feature type="region of interest" description="Disordered" evidence="1">
    <location>
        <begin position="23"/>
        <end position="102"/>
    </location>
</feature>
<evidence type="ECO:0000313" key="3">
    <source>
        <dbReference type="Proteomes" id="UP001220324"/>
    </source>
</evidence>
<reference evidence="2 3" key="1">
    <citation type="journal article" date="2023" name="IMA Fungus">
        <title>Comparative genomic study of the Penicillium genus elucidates a diverse pangenome and 15 lateral gene transfer events.</title>
        <authorList>
            <person name="Petersen C."/>
            <person name="Sorensen T."/>
            <person name="Nielsen M.R."/>
            <person name="Sondergaard T.E."/>
            <person name="Sorensen J.L."/>
            <person name="Fitzpatrick D.A."/>
            <person name="Frisvad J.C."/>
            <person name="Nielsen K.L."/>
        </authorList>
    </citation>
    <scope>NUCLEOTIDE SEQUENCE [LARGE SCALE GENOMIC DNA]</scope>
    <source>
        <strain evidence="2 3">IBT 35679</strain>
    </source>
</reference>